<evidence type="ECO:0000313" key="1">
    <source>
        <dbReference type="EMBL" id="KKM82221.1"/>
    </source>
</evidence>
<name>A0A0F9L4R9_9ZZZZ</name>
<sequence length="87" mass="9791">CKDGTVIKISDETEAELRWAFEPKKPSYRDSALVVYVNEGKAWPITIKIDKGCTSDDQITRTVKDTKAFINALQEAIEYCEQHGIGI</sequence>
<dbReference type="EMBL" id="LAZR01007897">
    <property type="protein sequence ID" value="KKM82221.1"/>
    <property type="molecule type" value="Genomic_DNA"/>
</dbReference>
<comment type="caution">
    <text evidence="1">The sequence shown here is derived from an EMBL/GenBank/DDBJ whole genome shotgun (WGS) entry which is preliminary data.</text>
</comment>
<reference evidence="1" key="1">
    <citation type="journal article" date="2015" name="Nature">
        <title>Complex archaea that bridge the gap between prokaryotes and eukaryotes.</title>
        <authorList>
            <person name="Spang A."/>
            <person name="Saw J.H."/>
            <person name="Jorgensen S.L."/>
            <person name="Zaremba-Niedzwiedzka K."/>
            <person name="Martijn J."/>
            <person name="Lind A.E."/>
            <person name="van Eijk R."/>
            <person name="Schleper C."/>
            <person name="Guy L."/>
            <person name="Ettema T.J."/>
        </authorList>
    </citation>
    <scope>NUCLEOTIDE SEQUENCE</scope>
</reference>
<dbReference type="AlphaFoldDB" id="A0A0F9L4R9"/>
<proteinExistence type="predicted"/>
<protein>
    <submittedName>
        <fullName evidence="1">Uncharacterized protein</fullName>
    </submittedName>
</protein>
<organism evidence="1">
    <name type="scientific">marine sediment metagenome</name>
    <dbReference type="NCBI Taxonomy" id="412755"/>
    <lineage>
        <taxon>unclassified sequences</taxon>
        <taxon>metagenomes</taxon>
        <taxon>ecological metagenomes</taxon>
    </lineage>
</organism>
<accession>A0A0F9L4R9</accession>
<gene>
    <name evidence="1" type="ORF">LCGC14_1321870</name>
</gene>
<feature type="non-terminal residue" evidence="1">
    <location>
        <position position="1"/>
    </location>
</feature>